<organism evidence="2 3">
    <name type="scientific">Trema orientale</name>
    <name type="common">Charcoal tree</name>
    <name type="synonym">Celtis orientalis</name>
    <dbReference type="NCBI Taxonomy" id="63057"/>
    <lineage>
        <taxon>Eukaryota</taxon>
        <taxon>Viridiplantae</taxon>
        <taxon>Streptophyta</taxon>
        <taxon>Embryophyta</taxon>
        <taxon>Tracheophyta</taxon>
        <taxon>Spermatophyta</taxon>
        <taxon>Magnoliopsida</taxon>
        <taxon>eudicotyledons</taxon>
        <taxon>Gunneridae</taxon>
        <taxon>Pentapetalae</taxon>
        <taxon>rosids</taxon>
        <taxon>fabids</taxon>
        <taxon>Rosales</taxon>
        <taxon>Cannabaceae</taxon>
        <taxon>Trema</taxon>
    </lineage>
</organism>
<dbReference type="Proteomes" id="UP000237000">
    <property type="component" value="Unassembled WGS sequence"/>
</dbReference>
<gene>
    <name evidence="2" type="ORF">TorRG33x02_186810</name>
</gene>
<dbReference type="AlphaFoldDB" id="A0A2P5EJ30"/>
<feature type="region of interest" description="Disordered" evidence="1">
    <location>
        <begin position="25"/>
        <end position="51"/>
    </location>
</feature>
<feature type="non-terminal residue" evidence="2">
    <location>
        <position position="51"/>
    </location>
</feature>
<dbReference type="EMBL" id="JXTC01000146">
    <property type="protein sequence ID" value="PON85532.1"/>
    <property type="molecule type" value="Genomic_DNA"/>
</dbReference>
<evidence type="ECO:0000313" key="3">
    <source>
        <dbReference type="Proteomes" id="UP000237000"/>
    </source>
</evidence>
<dbReference type="InParanoid" id="A0A2P5EJ30"/>
<protein>
    <submittedName>
        <fullName evidence="2">Uncharacterized protein</fullName>
    </submittedName>
</protein>
<reference evidence="3" key="1">
    <citation type="submission" date="2016-06" db="EMBL/GenBank/DDBJ databases">
        <title>Parallel loss of symbiosis genes in relatives of nitrogen-fixing non-legume Parasponia.</title>
        <authorList>
            <person name="Van Velzen R."/>
            <person name="Holmer R."/>
            <person name="Bu F."/>
            <person name="Rutten L."/>
            <person name="Van Zeijl A."/>
            <person name="Liu W."/>
            <person name="Santuari L."/>
            <person name="Cao Q."/>
            <person name="Sharma T."/>
            <person name="Shen D."/>
            <person name="Roswanjaya Y."/>
            <person name="Wardhani T."/>
            <person name="Kalhor M.S."/>
            <person name="Jansen J."/>
            <person name="Van den Hoogen J."/>
            <person name="Gungor B."/>
            <person name="Hartog M."/>
            <person name="Hontelez J."/>
            <person name="Verver J."/>
            <person name="Yang W.-C."/>
            <person name="Schijlen E."/>
            <person name="Repin R."/>
            <person name="Schilthuizen M."/>
            <person name="Schranz E."/>
            <person name="Heidstra R."/>
            <person name="Miyata K."/>
            <person name="Fedorova E."/>
            <person name="Kohlen W."/>
            <person name="Bisseling T."/>
            <person name="Smit S."/>
            <person name="Geurts R."/>
        </authorList>
    </citation>
    <scope>NUCLEOTIDE SEQUENCE [LARGE SCALE GENOMIC DNA]</scope>
    <source>
        <strain evidence="3">cv. RG33-2</strain>
    </source>
</reference>
<sequence>MGPLSQRDPRDECINRLANLVEQLMERDVRKEDQHPVNPPLPPRTENNETG</sequence>
<keyword evidence="3" id="KW-1185">Reference proteome</keyword>
<comment type="caution">
    <text evidence="2">The sequence shown here is derived from an EMBL/GenBank/DDBJ whole genome shotgun (WGS) entry which is preliminary data.</text>
</comment>
<name>A0A2P5EJ30_TREOI</name>
<evidence type="ECO:0000256" key="1">
    <source>
        <dbReference type="SAM" id="MobiDB-lite"/>
    </source>
</evidence>
<proteinExistence type="predicted"/>
<evidence type="ECO:0000313" key="2">
    <source>
        <dbReference type="EMBL" id="PON85532.1"/>
    </source>
</evidence>
<feature type="compositionally biased region" description="Basic and acidic residues" evidence="1">
    <location>
        <begin position="25"/>
        <end position="35"/>
    </location>
</feature>
<accession>A0A2P5EJ30</accession>